<accession>A0A646QW85</accession>
<protein>
    <submittedName>
        <fullName evidence="1">Uncharacterized protein</fullName>
    </submittedName>
</protein>
<dbReference type="EMBL" id="MK613347">
    <property type="protein sequence ID" value="QBQ72669.1"/>
    <property type="molecule type" value="Genomic_DNA"/>
</dbReference>
<gene>
    <name evidence="1" type="ORF">CRP5_gp03</name>
</gene>
<evidence type="ECO:0000313" key="1">
    <source>
        <dbReference type="EMBL" id="QBQ72669.1"/>
    </source>
</evidence>
<reference evidence="1 2" key="1">
    <citation type="journal article" date="2019" name="mSystems">
        <title>Diverse, abundant and novel viruses infecting the marine abundant Roseobacter RCA lineage.</title>
        <authorList>
            <person name="Zhang Z.F."/>
            <person name="Chen F."/>
            <person name="Chu X."/>
            <person name="Zhang H."/>
            <person name="Luo H.W."/>
            <person name="Zhai Z.Q."/>
            <person name="Yang M.Y."/>
            <person name="Zhao Y.L."/>
        </authorList>
    </citation>
    <scope>NUCLEOTIDE SEQUENCE [LARGE SCALE GENOMIC DNA]</scope>
</reference>
<sequence>MFYCIATKALKDGTNGFRFNVCGVKGLTRKRLFKRRWGIAKGQSMVSLHIGLRSVYIERKTNKTKGKRIRHFAG</sequence>
<proteinExistence type="predicted"/>
<name>A0A646QW85_9CAUD</name>
<organism evidence="1 2">
    <name type="scientific">Roseobacter phage CRP-5</name>
    <dbReference type="NCBI Taxonomy" id="2559284"/>
    <lineage>
        <taxon>Viruses</taxon>
        <taxon>Duplodnaviria</taxon>
        <taxon>Heunggongvirae</taxon>
        <taxon>Uroviricota</taxon>
        <taxon>Caudoviricetes</taxon>
        <taxon>Zobellviridae</taxon>
        <taxon>Cobavirinae</taxon>
        <taxon>Veravirus</taxon>
    </lineage>
</organism>
<evidence type="ECO:0000313" key="2">
    <source>
        <dbReference type="Proteomes" id="UP000425344"/>
    </source>
</evidence>
<dbReference type="Proteomes" id="UP000425344">
    <property type="component" value="Segment"/>
</dbReference>